<evidence type="ECO:0000256" key="5">
    <source>
        <dbReference type="ARBA" id="ARBA00022842"/>
    </source>
</evidence>
<evidence type="ECO:0000256" key="3">
    <source>
        <dbReference type="ARBA" id="ARBA00022741"/>
    </source>
</evidence>
<comment type="caution">
    <text evidence="7">Lacks conserved residue(s) required for the propagation of feature annotation.</text>
</comment>
<evidence type="ECO:0000256" key="7">
    <source>
        <dbReference type="HAMAP-Rule" id="MF_00011"/>
    </source>
</evidence>
<comment type="pathway">
    <text evidence="7">Purine metabolism; AMP biosynthesis via de novo pathway; AMP from IMP: step 1/2.</text>
</comment>
<dbReference type="GO" id="GO:0046040">
    <property type="term" value="P:IMP metabolic process"/>
    <property type="evidence" value="ECO:0007669"/>
    <property type="project" value="TreeGrafter"/>
</dbReference>
<keyword evidence="4 7" id="KW-0658">Purine biosynthesis</keyword>
<keyword evidence="3 7" id="KW-0547">Nucleotide-binding</keyword>
<dbReference type="GO" id="GO:0005525">
    <property type="term" value="F:GTP binding"/>
    <property type="evidence" value="ECO:0007669"/>
    <property type="project" value="UniProtKB-UniRule"/>
</dbReference>
<dbReference type="EMBL" id="BSPG01000013">
    <property type="protein sequence ID" value="GLS44624.1"/>
    <property type="molecule type" value="Genomic_DNA"/>
</dbReference>
<evidence type="ECO:0000256" key="1">
    <source>
        <dbReference type="ARBA" id="ARBA00022598"/>
    </source>
</evidence>
<dbReference type="InterPro" id="IPR042110">
    <property type="entry name" value="Adenylosuccinate_synth_dom2"/>
</dbReference>
<comment type="function">
    <text evidence="7">Plays an important role in the de novo pathway of purine nucleotide biosynthesis. Catalyzes the first committed step in the biosynthesis of AMP from IMP.</text>
</comment>
<dbReference type="SMART" id="SM00788">
    <property type="entry name" value="Adenylsucc_synt"/>
    <property type="match status" value="1"/>
</dbReference>
<dbReference type="Pfam" id="PF00709">
    <property type="entry name" value="Adenylsucc_synt"/>
    <property type="match status" value="1"/>
</dbReference>
<name>A0A7W6ADD9_9HYPH</name>
<dbReference type="Gene3D" id="1.10.300.10">
    <property type="entry name" value="Adenylosuccinate Synthetase, subunit A, domain 2"/>
    <property type="match status" value="1"/>
</dbReference>
<dbReference type="PANTHER" id="PTHR11846">
    <property type="entry name" value="ADENYLOSUCCINATE SYNTHETASE"/>
    <property type="match status" value="1"/>
</dbReference>
<keyword evidence="1 7" id="KW-0436">Ligase</keyword>
<evidence type="ECO:0000256" key="2">
    <source>
        <dbReference type="ARBA" id="ARBA00022723"/>
    </source>
</evidence>
<dbReference type="Proteomes" id="UP000517759">
    <property type="component" value="Unassembled WGS sequence"/>
</dbReference>
<dbReference type="Gene3D" id="3.40.440.10">
    <property type="entry name" value="Adenylosuccinate Synthetase, subunit A, domain 1"/>
    <property type="match status" value="1"/>
</dbReference>
<keyword evidence="2 7" id="KW-0479">Metal-binding</keyword>
<reference evidence="8" key="1">
    <citation type="journal article" date="2014" name="Int. J. Syst. Evol. Microbiol.">
        <title>Complete genome of a new Firmicutes species belonging to the dominant human colonic microbiota ('Ruminococcus bicirculans') reveals two chromosomes and a selective capacity to utilize plant glucans.</title>
        <authorList>
            <consortium name="NISC Comparative Sequencing Program"/>
            <person name="Wegmann U."/>
            <person name="Louis P."/>
            <person name="Goesmann A."/>
            <person name="Henrissat B."/>
            <person name="Duncan S.H."/>
            <person name="Flint H.J."/>
        </authorList>
    </citation>
    <scope>NUCLEOTIDE SEQUENCE</scope>
    <source>
        <strain evidence="8">NBRC 107710</strain>
    </source>
</reference>
<dbReference type="GO" id="GO:0000287">
    <property type="term" value="F:magnesium ion binding"/>
    <property type="evidence" value="ECO:0007669"/>
    <property type="project" value="UniProtKB-UniRule"/>
</dbReference>
<comment type="catalytic activity">
    <reaction evidence="7">
        <text>IMP + L-aspartate + GTP = N(6)-(1,2-dicarboxyethyl)-AMP + GDP + phosphate + 2 H(+)</text>
        <dbReference type="Rhea" id="RHEA:15753"/>
        <dbReference type="ChEBI" id="CHEBI:15378"/>
        <dbReference type="ChEBI" id="CHEBI:29991"/>
        <dbReference type="ChEBI" id="CHEBI:37565"/>
        <dbReference type="ChEBI" id="CHEBI:43474"/>
        <dbReference type="ChEBI" id="CHEBI:57567"/>
        <dbReference type="ChEBI" id="CHEBI:58053"/>
        <dbReference type="ChEBI" id="CHEBI:58189"/>
        <dbReference type="EC" id="6.3.4.4"/>
    </reaction>
</comment>
<feature type="binding site" description="in other chain" evidence="7">
    <location>
        <position position="240"/>
    </location>
    <ligand>
        <name>IMP</name>
        <dbReference type="ChEBI" id="CHEBI:58053"/>
        <note>ligand shared between dimeric partners</note>
    </ligand>
</feature>
<dbReference type="SUPFAM" id="SSF52540">
    <property type="entry name" value="P-loop containing nucleoside triphosphate hydrolases"/>
    <property type="match status" value="1"/>
</dbReference>
<feature type="active site" description="Proton acceptor" evidence="7">
    <location>
        <position position="19"/>
    </location>
</feature>
<dbReference type="HAMAP" id="MF_00011">
    <property type="entry name" value="Adenylosucc_synth"/>
    <property type="match status" value="1"/>
</dbReference>
<evidence type="ECO:0000313" key="8">
    <source>
        <dbReference type="EMBL" id="GLS44624.1"/>
    </source>
</evidence>
<comment type="cofactor">
    <cofactor evidence="7">
        <name>Mg(2+)</name>
        <dbReference type="ChEBI" id="CHEBI:18420"/>
    </cofactor>
    <text evidence="7">Binds 1 Mg(2+) ion per subunit.</text>
</comment>
<evidence type="ECO:0000313" key="11">
    <source>
        <dbReference type="Proteomes" id="UP001156881"/>
    </source>
</evidence>
<reference evidence="11" key="2">
    <citation type="journal article" date="2019" name="Int. J. Syst. Evol. Microbiol.">
        <title>The Global Catalogue of Microorganisms (GCM) 10K type strain sequencing project: providing services to taxonomists for standard genome sequencing and annotation.</title>
        <authorList>
            <consortium name="The Broad Institute Genomics Platform"/>
            <consortium name="The Broad Institute Genome Sequencing Center for Infectious Disease"/>
            <person name="Wu L."/>
            <person name="Ma J."/>
        </authorList>
    </citation>
    <scope>NUCLEOTIDE SEQUENCE [LARGE SCALE GENOMIC DNA]</scope>
    <source>
        <strain evidence="11">NBRC 107710</strain>
    </source>
</reference>
<dbReference type="Proteomes" id="UP001156881">
    <property type="component" value="Unassembled WGS sequence"/>
</dbReference>
<feature type="active site" description="Proton donor" evidence="7">
    <location>
        <position position="50"/>
    </location>
</feature>
<evidence type="ECO:0000256" key="6">
    <source>
        <dbReference type="ARBA" id="ARBA00023134"/>
    </source>
</evidence>
<dbReference type="InterPro" id="IPR042109">
    <property type="entry name" value="Adenylosuccinate_synth_dom1"/>
</dbReference>
<evidence type="ECO:0000313" key="9">
    <source>
        <dbReference type="EMBL" id="MBB3901193.1"/>
    </source>
</evidence>
<dbReference type="InterPro" id="IPR001114">
    <property type="entry name" value="Adenylosuccinate_synthetase"/>
</dbReference>
<feature type="binding site" evidence="7">
    <location>
        <begin position="355"/>
        <end position="357"/>
    </location>
    <ligand>
        <name>GTP</name>
        <dbReference type="ChEBI" id="CHEBI:37565"/>
    </ligand>
</feature>
<keyword evidence="7" id="KW-0963">Cytoplasm</keyword>
<dbReference type="RefSeq" id="WP_183501940.1">
    <property type="nucleotide sequence ID" value="NZ_BSPG01000013.1"/>
</dbReference>
<keyword evidence="6 7" id="KW-0342">GTP-binding</keyword>
<feature type="binding site" evidence="7">
    <location>
        <begin position="18"/>
        <end position="24"/>
    </location>
    <ligand>
        <name>GTP</name>
        <dbReference type="ChEBI" id="CHEBI:37565"/>
    </ligand>
</feature>
<dbReference type="InterPro" id="IPR027417">
    <property type="entry name" value="P-loop_NTPase"/>
</dbReference>
<protein>
    <recommendedName>
        <fullName evidence="7">Adenylosuccinate synthetase</fullName>
        <shortName evidence="7">AMPSase</shortName>
        <shortName evidence="7">AdSS</shortName>
        <ecNumber evidence="7">6.3.4.4</ecNumber>
    </recommendedName>
    <alternativeName>
        <fullName evidence="7">IMP--aspartate ligase</fullName>
    </alternativeName>
</protein>
<comment type="subunit">
    <text evidence="7">Homodimer.</text>
</comment>
<dbReference type="AlphaFoldDB" id="A0A7W6ADD9"/>
<reference evidence="8" key="4">
    <citation type="submission" date="2023-01" db="EMBL/GenBank/DDBJ databases">
        <title>Draft genome sequence of Methylobacterium brachythecii strain NBRC 107710.</title>
        <authorList>
            <person name="Sun Q."/>
            <person name="Mori K."/>
        </authorList>
    </citation>
    <scope>NUCLEOTIDE SEQUENCE</scope>
    <source>
        <strain evidence="8">NBRC 107710</strain>
    </source>
</reference>
<feature type="binding site" evidence="7">
    <location>
        <position position="19"/>
    </location>
    <ligand>
        <name>Mg(2+)</name>
        <dbReference type="ChEBI" id="CHEBI:18420"/>
    </ligand>
</feature>
<evidence type="ECO:0000313" key="10">
    <source>
        <dbReference type="Proteomes" id="UP000517759"/>
    </source>
</evidence>
<organism evidence="9 10">
    <name type="scientific">Methylobacterium brachythecii</name>
    <dbReference type="NCBI Taxonomy" id="1176177"/>
    <lineage>
        <taxon>Bacteria</taxon>
        <taxon>Pseudomonadati</taxon>
        <taxon>Pseudomonadota</taxon>
        <taxon>Alphaproteobacteria</taxon>
        <taxon>Hyphomicrobiales</taxon>
        <taxon>Methylobacteriaceae</taxon>
        <taxon>Methylobacterium</taxon>
    </lineage>
</organism>
<accession>A0A7W6ADD9</accession>
<dbReference type="EC" id="6.3.4.4" evidence="7"/>
<proteinExistence type="inferred from homology"/>
<keyword evidence="11" id="KW-1185">Reference proteome</keyword>
<sequence length="414" mass="43886">MSTAERAPAFAVIGAGYGDEGKGVVTDALADRLGAGTVVIRHNGGAQAGHTVTTPDGRRHVFHHVGSGSFAGASTFLSRHFASNPIVLAEEIAALAQLGVAPRIRADERGLLTTPWDMMINQFVEEARGGGRHGSCGLGFGETIERNLNPAFATDLAMLRGDLGRLRDRFDRIRREWVPARLTRLGHPGLYLRHRDLILSEEGLERAVALAVGMLAHVDLVGRPSEAVAPDAPIVFEGAQGLMLDQDRGAFPHVTRSNTGLANVLDVAGELGLGRLQAVYATRAYVTRHGAGPLAYEQAAPPSPLFADATNRPNPWQGQLRFGRLDLDVLGGAIRADLSDAEGRLQVEPRLAMTCLDQFEGRPVSSVSGGRIVQGPAERLAEAAAAMVSDGNLPLSSYGPSRTTLCNLAAEVKA</sequence>
<dbReference type="GO" id="GO:0005737">
    <property type="term" value="C:cytoplasm"/>
    <property type="evidence" value="ECO:0007669"/>
    <property type="project" value="UniProtKB-SubCell"/>
</dbReference>
<dbReference type="EMBL" id="JACIDN010000001">
    <property type="protein sequence ID" value="MBB3901193.1"/>
    <property type="molecule type" value="Genomic_DNA"/>
</dbReference>
<reference evidence="9 10" key="3">
    <citation type="submission" date="2020-08" db="EMBL/GenBank/DDBJ databases">
        <title>Genomic Encyclopedia of Type Strains, Phase IV (KMG-IV): sequencing the most valuable type-strain genomes for metagenomic binning, comparative biology and taxonomic classification.</title>
        <authorList>
            <person name="Goeker M."/>
        </authorList>
    </citation>
    <scope>NUCLEOTIDE SEQUENCE [LARGE SCALE GENOMIC DNA]</scope>
    <source>
        <strain evidence="9 10">DSM 24105</strain>
    </source>
</reference>
<dbReference type="GO" id="GO:0004019">
    <property type="term" value="F:adenylosuccinate synthase activity"/>
    <property type="evidence" value="ECO:0007669"/>
    <property type="project" value="UniProtKB-UniRule"/>
</dbReference>
<dbReference type="GO" id="GO:0044208">
    <property type="term" value="P:'de novo' AMP biosynthetic process"/>
    <property type="evidence" value="ECO:0007669"/>
    <property type="project" value="UniProtKB-UniRule"/>
</dbReference>
<feature type="binding site" evidence="7">
    <location>
        <begin position="49"/>
        <end position="51"/>
    </location>
    <ligand>
        <name>GTP</name>
        <dbReference type="ChEBI" id="CHEBI:37565"/>
    </ligand>
</feature>
<gene>
    <name evidence="7" type="primary">purA</name>
    <name evidence="8" type="ORF">GCM10007884_26120</name>
    <name evidence="9" type="ORF">GGR33_000673</name>
</gene>
<comment type="subcellular location">
    <subcellularLocation>
        <location evidence="7">Cytoplasm</location>
    </subcellularLocation>
</comment>
<comment type="similarity">
    <text evidence="7">Belongs to the adenylosuccinate synthetase family.</text>
</comment>
<feature type="binding site" evidence="7">
    <location>
        <position position="49"/>
    </location>
    <ligand>
        <name>Mg(2+)</name>
        <dbReference type="ChEBI" id="CHEBI:18420"/>
    </ligand>
</feature>
<dbReference type="PANTHER" id="PTHR11846:SF0">
    <property type="entry name" value="ADENYLOSUCCINATE SYNTHETASE"/>
    <property type="match status" value="1"/>
</dbReference>
<feature type="binding site" description="in other chain" evidence="7">
    <location>
        <begin position="19"/>
        <end position="22"/>
    </location>
    <ligand>
        <name>IMP</name>
        <dbReference type="ChEBI" id="CHEBI:58053"/>
        <note>ligand shared between dimeric partners</note>
    </ligand>
</feature>
<comment type="caution">
    <text evidence="9">The sequence shown here is derived from an EMBL/GenBank/DDBJ whole genome shotgun (WGS) entry which is preliminary data.</text>
</comment>
<keyword evidence="5 7" id="KW-0460">Magnesium</keyword>
<dbReference type="UniPathway" id="UPA00075">
    <property type="reaction ID" value="UER00335"/>
</dbReference>
<evidence type="ECO:0000256" key="4">
    <source>
        <dbReference type="ARBA" id="ARBA00022755"/>
    </source>
</evidence>
<feature type="binding site" description="in other chain" evidence="7">
    <location>
        <position position="255"/>
    </location>
    <ligand>
        <name>IMP</name>
        <dbReference type="ChEBI" id="CHEBI:58053"/>
        <note>ligand shared between dimeric partners</note>
    </ligand>
</feature>